<name>A0A9P8XV21_9PEZI</name>
<protein>
    <submittedName>
        <fullName evidence="1">Uncharacterized protein</fullName>
    </submittedName>
</protein>
<dbReference type="AlphaFoldDB" id="A0A9P8XV21"/>
<evidence type="ECO:0000313" key="1">
    <source>
        <dbReference type="EMBL" id="KAH7016484.1"/>
    </source>
</evidence>
<dbReference type="EMBL" id="JAGTJQ010000012">
    <property type="protein sequence ID" value="KAH7016484.1"/>
    <property type="molecule type" value="Genomic_DNA"/>
</dbReference>
<accession>A0A9P8XV21</accession>
<organism evidence="1 2">
    <name type="scientific">Microdochium trichocladiopsis</name>
    <dbReference type="NCBI Taxonomy" id="1682393"/>
    <lineage>
        <taxon>Eukaryota</taxon>
        <taxon>Fungi</taxon>
        <taxon>Dikarya</taxon>
        <taxon>Ascomycota</taxon>
        <taxon>Pezizomycotina</taxon>
        <taxon>Sordariomycetes</taxon>
        <taxon>Xylariomycetidae</taxon>
        <taxon>Xylariales</taxon>
        <taxon>Microdochiaceae</taxon>
        <taxon>Microdochium</taxon>
    </lineage>
</organism>
<keyword evidence="2" id="KW-1185">Reference proteome</keyword>
<dbReference type="RefSeq" id="XP_046006108.1">
    <property type="nucleotide sequence ID" value="XM_046157424.1"/>
</dbReference>
<dbReference type="Proteomes" id="UP000756346">
    <property type="component" value="Unassembled WGS sequence"/>
</dbReference>
<sequence length="113" mass="12950">MSFKAEPLEKDEAFFDDAQSGVVTITGNGQRVYWLGVRSIQIYPSTDESAVYICRDIDGQAELEFQEEISRGFGMRWYHQDDALRLWGSEVTIRSELLASPYSGGNRVSERYR</sequence>
<dbReference type="GeneID" id="70186970"/>
<comment type="caution">
    <text evidence="1">The sequence shown here is derived from an EMBL/GenBank/DDBJ whole genome shotgun (WGS) entry which is preliminary data.</text>
</comment>
<evidence type="ECO:0000313" key="2">
    <source>
        <dbReference type="Proteomes" id="UP000756346"/>
    </source>
</evidence>
<gene>
    <name evidence="1" type="ORF">B0I36DRAFT_355271</name>
</gene>
<reference evidence="1" key="1">
    <citation type="journal article" date="2021" name="Nat. Commun.">
        <title>Genetic determinants of endophytism in the Arabidopsis root mycobiome.</title>
        <authorList>
            <person name="Mesny F."/>
            <person name="Miyauchi S."/>
            <person name="Thiergart T."/>
            <person name="Pickel B."/>
            <person name="Atanasova L."/>
            <person name="Karlsson M."/>
            <person name="Huettel B."/>
            <person name="Barry K.W."/>
            <person name="Haridas S."/>
            <person name="Chen C."/>
            <person name="Bauer D."/>
            <person name="Andreopoulos W."/>
            <person name="Pangilinan J."/>
            <person name="LaButti K."/>
            <person name="Riley R."/>
            <person name="Lipzen A."/>
            <person name="Clum A."/>
            <person name="Drula E."/>
            <person name="Henrissat B."/>
            <person name="Kohler A."/>
            <person name="Grigoriev I.V."/>
            <person name="Martin F.M."/>
            <person name="Hacquard S."/>
        </authorList>
    </citation>
    <scope>NUCLEOTIDE SEQUENCE</scope>
    <source>
        <strain evidence="1">MPI-CAGE-CH-0230</strain>
    </source>
</reference>
<proteinExistence type="predicted"/>